<dbReference type="InterPro" id="IPR009695">
    <property type="entry name" value="Diacylglyc_glucosyltr_N"/>
</dbReference>
<sequence length="980" mass="101474">MNTSQAPAGATPVEPVARRVLVVSADIGGGHDATGRALEERVHALWPGSRVGWVDTLEVMGPGVGRGFRRTYVTNVAMTPWLYEFFWAALWRHRWFATTAKWFTGSWAGRRLAPVVEAFDPDLIVSTYPLGSAGLAWLRRRRGLGVPIGAWVSDFAPHPFWVYRELDLNVVVHPAALPVAAVAAPGAPLGVCAPPVLGDFRPGDRADAARRCDLDPERAAVVVACGSYGFGAVEEAIRALVDIGDAVQVVAVCGRNEPLAARLEALDAPPGRLLVRRWVDDMPTLLQAARLLVTNAGGATALEALATGTPIVMYRPIAAHGAANAALMAAAGLAETAHSPGTLVAGVRTRLAQPPGLVEAPSDARLPDLGLPAVAGSRPPSAAAEGPAPGHAAGPAPGGAAGSAPGEAAGPAPGGTEGSAPRHAAGPAPGGGSGRTPPGRRSARARPASWPLRAQDAFFLHVETPTDVQQIGTVMELGPRPDGRPVTRADVTDLLVRRLPAITTLRRRLVDRGRWRRPGWVVDRSVDPVGHVDEVRVPAGDDGGAAVDRFWSEPLPTDRPPWRMLLVGGLPDGRTRLAIKLHHSLGDGLSVIAVLQRLLDPADGAPKRAARSTPASGGAPTPARPAPTAERHVSGPAREAARQVGRTVRGLARLATQGSAPPTPLNRRVDSPRRRLLSTSLPAADVLRASRACRAHPSELMVALTAAALAEAHPAPAPPRLRAMFPVSRDRRRRAPTHGNWTGAVTLDLPLGRIPTRDRVAGVRRALRDALSSGEPEAAGMVMRAMGLLPAPLHGALARRVYTSRRLNVVVSYVPAHFHPRLLAGAPVRSSAPVVALAEGVHLGICLLRCGSSFDVGVILNEALADVGEKVVGALRSGLAELLAEAAAERDDRVTAGARAGAAETARQAAAATGDLAGAARTARDGTARTAGDGIPAGGAAGAHVRRDVGPAADPAPGTATGNGTGGRVRGAAPGVPRCA</sequence>
<feature type="domain" description="O-acyltransferase WSD1 C-terminal" evidence="9">
    <location>
        <begin position="739"/>
        <end position="882"/>
    </location>
</feature>
<evidence type="ECO:0000256" key="5">
    <source>
        <dbReference type="SAM" id="MobiDB-lite"/>
    </source>
</evidence>
<evidence type="ECO:0000256" key="3">
    <source>
        <dbReference type="ARBA" id="ARBA00022676"/>
    </source>
</evidence>
<proteinExistence type="inferred from homology"/>
<evidence type="ECO:0000259" key="7">
    <source>
        <dbReference type="Pfam" id="PF04101"/>
    </source>
</evidence>
<evidence type="ECO:0000256" key="4">
    <source>
        <dbReference type="ARBA" id="ARBA00022679"/>
    </source>
</evidence>
<keyword evidence="3" id="KW-0328">Glycosyltransferase</keyword>
<accession>A0A3A9ZQP2</accession>
<dbReference type="AlphaFoldDB" id="A0A3A9ZQP2"/>
<dbReference type="GO" id="GO:0009247">
    <property type="term" value="P:glycolipid biosynthetic process"/>
    <property type="evidence" value="ECO:0007669"/>
    <property type="project" value="InterPro"/>
</dbReference>
<evidence type="ECO:0000259" key="9">
    <source>
        <dbReference type="Pfam" id="PF06974"/>
    </source>
</evidence>
<feature type="compositionally biased region" description="Low complexity" evidence="5">
    <location>
        <begin position="612"/>
        <end position="621"/>
    </location>
</feature>
<dbReference type="Pfam" id="PF06925">
    <property type="entry name" value="MGDG_synth"/>
    <property type="match status" value="1"/>
</dbReference>
<dbReference type="SUPFAM" id="SSF53756">
    <property type="entry name" value="UDP-Glycosyltransferase/glycogen phosphorylase"/>
    <property type="match status" value="1"/>
</dbReference>
<organism evidence="10 11">
    <name type="scientific">Micromonospora costi</name>
    <dbReference type="NCBI Taxonomy" id="1530042"/>
    <lineage>
        <taxon>Bacteria</taxon>
        <taxon>Bacillati</taxon>
        <taxon>Actinomycetota</taxon>
        <taxon>Actinomycetes</taxon>
        <taxon>Micromonosporales</taxon>
        <taxon>Micromonosporaceae</taxon>
        <taxon>Micromonospora</taxon>
    </lineage>
</organism>
<dbReference type="GO" id="GO:0045017">
    <property type="term" value="P:glycerolipid biosynthetic process"/>
    <property type="evidence" value="ECO:0007669"/>
    <property type="project" value="InterPro"/>
</dbReference>
<evidence type="ECO:0000259" key="6">
    <source>
        <dbReference type="Pfam" id="PF03007"/>
    </source>
</evidence>
<comment type="subcellular location">
    <subcellularLocation>
        <location evidence="1">Membrane</location>
    </subcellularLocation>
</comment>
<dbReference type="InterPro" id="IPR004255">
    <property type="entry name" value="O-acyltransferase_WSD1_N"/>
</dbReference>
<evidence type="ECO:0000256" key="1">
    <source>
        <dbReference type="ARBA" id="ARBA00004370"/>
    </source>
</evidence>
<feature type="domain" description="Diacylglycerol glucosyltransferase N-terminal" evidence="8">
    <location>
        <begin position="37"/>
        <end position="173"/>
    </location>
</feature>
<evidence type="ECO:0000256" key="2">
    <source>
        <dbReference type="ARBA" id="ARBA00006962"/>
    </source>
</evidence>
<dbReference type="InterPro" id="IPR023213">
    <property type="entry name" value="CAT-like_dom_sf"/>
</dbReference>
<dbReference type="InterPro" id="IPR009721">
    <property type="entry name" value="O-acyltransferase_WSD1_C"/>
</dbReference>
<dbReference type="OrthoDB" id="9810950at2"/>
<dbReference type="EMBL" id="RBAN01000011">
    <property type="protein sequence ID" value="RKN49797.1"/>
    <property type="molecule type" value="Genomic_DNA"/>
</dbReference>
<feature type="domain" description="Glycosyl transferase family 28 C-terminal" evidence="7">
    <location>
        <begin position="221"/>
        <end position="335"/>
    </location>
</feature>
<feature type="compositionally biased region" description="Low complexity" evidence="5">
    <location>
        <begin position="950"/>
        <end position="960"/>
    </location>
</feature>
<comment type="caution">
    <text evidence="10">The sequence shown here is derived from an EMBL/GenBank/DDBJ whole genome shotgun (WGS) entry which is preliminary data.</text>
</comment>
<reference evidence="10 11" key="1">
    <citation type="journal article" date="2015" name="Int. J. Syst. Evol. Microbiol.">
        <title>Micromonospora costi sp. nov., isolated from a leaf of Costus speciosus.</title>
        <authorList>
            <person name="Thawai C."/>
        </authorList>
    </citation>
    <scope>NUCLEOTIDE SEQUENCE [LARGE SCALE GENOMIC DNA]</scope>
    <source>
        <strain evidence="10 11">CS1-12</strain>
    </source>
</reference>
<feature type="compositionally biased region" description="Low complexity" evidence="5">
    <location>
        <begin position="402"/>
        <end position="411"/>
    </location>
</feature>
<feature type="compositionally biased region" description="Low complexity" evidence="5">
    <location>
        <begin position="375"/>
        <end position="395"/>
    </location>
</feature>
<dbReference type="PANTHER" id="PTHR43025:SF3">
    <property type="entry name" value="MONOGALACTOSYLDIACYLGLYCEROL SYNTHASE 1, CHLOROPLASTIC"/>
    <property type="match status" value="1"/>
</dbReference>
<name>A0A3A9ZQP2_9ACTN</name>
<dbReference type="RefSeq" id="WP_120783382.1">
    <property type="nucleotide sequence ID" value="NZ_JBHLUP010000005.1"/>
</dbReference>
<dbReference type="Proteomes" id="UP000279968">
    <property type="component" value="Unassembled WGS sequence"/>
</dbReference>
<dbReference type="Gene3D" id="3.30.559.10">
    <property type="entry name" value="Chloramphenicol acetyltransferase-like domain"/>
    <property type="match status" value="1"/>
</dbReference>
<dbReference type="InterPro" id="IPR007235">
    <property type="entry name" value="Glyco_trans_28_C"/>
</dbReference>
<dbReference type="PANTHER" id="PTHR43025">
    <property type="entry name" value="MONOGALACTOSYLDIACYLGLYCEROL SYNTHASE"/>
    <property type="match status" value="1"/>
</dbReference>
<feature type="region of interest" description="Disordered" evidence="5">
    <location>
        <begin position="358"/>
        <end position="448"/>
    </location>
</feature>
<feature type="domain" description="O-acyltransferase WSD1-like N-terminal" evidence="6">
    <location>
        <begin position="452"/>
        <end position="691"/>
    </location>
</feature>
<feature type="compositionally biased region" description="Low complexity" evidence="5">
    <location>
        <begin position="435"/>
        <end position="448"/>
    </location>
</feature>
<feature type="region of interest" description="Disordered" evidence="5">
    <location>
        <begin position="913"/>
        <end position="980"/>
    </location>
</feature>
<dbReference type="Pfam" id="PF06974">
    <property type="entry name" value="WS_DGAT_C"/>
    <property type="match status" value="1"/>
</dbReference>
<evidence type="ECO:0000259" key="8">
    <source>
        <dbReference type="Pfam" id="PF06925"/>
    </source>
</evidence>
<dbReference type="Gene3D" id="3.40.50.2000">
    <property type="entry name" value="Glycogen Phosphorylase B"/>
    <property type="match status" value="1"/>
</dbReference>
<gene>
    <name evidence="10" type="ORF">D7193_31845</name>
</gene>
<dbReference type="GO" id="GO:0004144">
    <property type="term" value="F:diacylglycerol O-acyltransferase activity"/>
    <property type="evidence" value="ECO:0007669"/>
    <property type="project" value="InterPro"/>
</dbReference>
<dbReference type="GO" id="GO:0016758">
    <property type="term" value="F:hexosyltransferase activity"/>
    <property type="evidence" value="ECO:0007669"/>
    <property type="project" value="InterPro"/>
</dbReference>
<dbReference type="GO" id="GO:0016020">
    <property type="term" value="C:membrane"/>
    <property type="evidence" value="ECO:0007669"/>
    <property type="project" value="UniProtKB-SubCell"/>
</dbReference>
<protein>
    <submittedName>
        <fullName evidence="10">DUF1298 domain-containing protein</fullName>
    </submittedName>
</protein>
<feature type="region of interest" description="Disordered" evidence="5">
    <location>
        <begin position="604"/>
        <end position="674"/>
    </location>
</feature>
<evidence type="ECO:0000313" key="11">
    <source>
        <dbReference type="Proteomes" id="UP000279968"/>
    </source>
</evidence>
<keyword evidence="11" id="KW-1185">Reference proteome</keyword>
<dbReference type="Pfam" id="PF04101">
    <property type="entry name" value="Glyco_tran_28_C"/>
    <property type="match status" value="1"/>
</dbReference>
<dbReference type="Gene3D" id="3.30.559.30">
    <property type="entry name" value="Nonribosomal peptide synthetase, condensation domain"/>
    <property type="match status" value="1"/>
</dbReference>
<dbReference type="Pfam" id="PF03007">
    <property type="entry name" value="WS_DGAT_cat"/>
    <property type="match status" value="1"/>
</dbReference>
<comment type="similarity">
    <text evidence="2">Belongs to the glycosyltransferase 28 family.</text>
</comment>
<keyword evidence="4" id="KW-0808">Transferase</keyword>
<dbReference type="SUPFAM" id="SSF52777">
    <property type="entry name" value="CoA-dependent acyltransferases"/>
    <property type="match status" value="1"/>
</dbReference>
<dbReference type="InterPro" id="IPR050519">
    <property type="entry name" value="Glycosyltransf_28_UgtP"/>
</dbReference>
<feature type="compositionally biased region" description="Low complexity" evidence="5">
    <location>
        <begin position="418"/>
        <end position="427"/>
    </location>
</feature>
<evidence type="ECO:0000313" key="10">
    <source>
        <dbReference type="EMBL" id="RKN49797.1"/>
    </source>
</evidence>